<dbReference type="SUPFAM" id="SSF69618">
    <property type="entry name" value="HemD-like"/>
    <property type="match status" value="1"/>
</dbReference>
<gene>
    <name evidence="12" type="ORF">P7M15_09290</name>
    <name evidence="11" type="ORF">P7M32_10265</name>
</gene>
<dbReference type="CDD" id="cd06578">
    <property type="entry name" value="HemD"/>
    <property type="match status" value="1"/>
</dbReference>
<dbReference type="EMBL" id="JARQTW010000015">
    <property type="protein sequence ID" value="MDG2950702.1"/>
    <property type="molecule type" value="Genomic_DNA"/>
</dbReference>
<comment type="similarity">
    <text evidence="2 9">Belongs to the uroporphyrinogen-III synthase family.</text>
</comment>
<dbReference type="Pfam" id="PF02602">
    <property type="entry name" value="HEM4"/>
    <property type="match status" value="1"/>
</dbReference>
<dbReference type="InterPro" id="IPR003754">
    <property type="entry name" value="4pyrrol_synth_uPrphyn_synth"/>
</dbReference>
<evidence type="ECO:0000313" key="13">
    <source>
        <dbReference type="Proteomes" id="UP001214976"/>
    </source>
</evidence>
<dbReference type="Proteomes" id="UP001214976">
    <property type="component" value="Unassembled WGS sequence"/>
</dbReference>
<comment type="function">
    <text evidence="6 9">Catalyzes cyclization of the linear tetrapyrrole, hydroxymethylbilane, to the macrocyclic uroporphyrinogen III.</text>
</comment>
<dbReference type="InterPro" id="IPR036108">
    <property type="entry name" value="4pyrrol_syn_uPrphyn_synt_sf"/>
</dbReference>
<evidence type="ECO:0000313" key="12">
    <source>
        <dbReference type="EMBL" id="MDG2950702.1"/>
    </source>
</evidence>
<dbReference type="Gene3D" id="3.40.50.10090">
    <property type="match status" value="2"/>
</dbReference>
<dbReference type="InterPro" id="IPR039793">
    <property type="entry name" value="UROS/Hem4"/>
</dbReference>
<dbReference type="EC" id="4.2.1.75" evidence="3 9"/>
<dbReference type="GO" id="GO:0004852">
    <property type="term" value="F:uroporphyrinogen-III synthase activity"/>
    <property type="evidence" value="ECO:0007669"/>
    <property type="project" value="UniProtKB-UniRule"/>
</dbReference>
<comment type="catalytic activity">
    <reaction evidence="8 9">
        <text>hydroxymethylbilane = uroporphyrinogen III + H2O</text>
        <dbReference type="Rhea" id="RHEA:18965"/>
        <dbReference type="ChEBI" id="CHEBI:15377"/>
        <dbReference type="ChEBI" id="CHEBI:57308"/>
        <dbReference type="ChEBI" id="CHEBI:57845"/>
        <dbReference type="EC" id="4.2.1.75"/>
    </reaction>
</comment>
<evidence type="ECO:0000256" key="8">
    <source>
        <dbReference type="ARBA" id="ARBA00048617"/>
    </source>
</evidence>
<protein>
    <recommendedName>
        <fullName evidence="7 9">Uroporphyrinogen-III synthase</fullName>
        <ecNumber evidence="3 9">4.2.1.75</ecNumber>
    </recommendedName>
</protein>
<evidence type="ECO:0000256" key="1">
    <source>
        <dbReference type="ARBA" id="ARBA00004772"/>
    </source>
</evidence>
<comment type="caution">
    <text evidence="12">The sequence shown here is derived from an EMBL/GenBank/DDBJ whole genome shotgun (WGS) entry which is preliminary data.</text>
</comment>
<evidence type="ECO:0000256" key="6">
    <source>
        <dbReference type="ARBA" id="ARBA00037589"/>
    </source>
</evidence>
<evidence type="ECO:0000256" key="4">
    <source>
        <dbReference type="ARBA" id="ARBA00023239"/>
    </source>
</evidence>
<organism evidence="12 13">
    <name type="scientific">Exercitatus varius</name>
    <dbReference type="NCBI Taxonomy" id="67857"/>
    <lineage>
        <taxon>Bacteria</taxon>
        <taxon>Pseudomonadati</taxon>
        <taxon>Pseudomonadota</taxon>
        <taxon>Gammaproteobacteria</taxon>
        <taxon>Pasteurellales</taxon>
        <taxon>Pasteurellaceae</taxon>
        <taxon>Exercitatus</taxon>
    </lineage>
</organism>
<evidence type="ECO:0000256" key="3">
    <source>
        <dbReference type="ARBA" id="ARBA00013109"/>
    </source>
</evidence>
<reference evidence="12 14" key="1">
    <citation type="submission" date="2023-03" db="EMBL/GenBank/DDBJ databases">
        <title>Classification of Bisgaard taxon 6 and taxon 10 as Exercitatus varius gen. nov., spec. nov.</title>
        <authorList>
            <person name="Christensen H."/>
        </authorList>
    </citation>
    <scope>NUCLEOTIDE SEQUENCE</scope>
    <source>
        <strain evidence="11 14">23350_01</strain>
        <strain evidence="12">86116</strain>
    </source>
</reference>
<evidence type="ECO:0000256" key="2">
    <source>
        <dbReference type="ARBA" id="ARBA00008133"/>
    </source>
</evidence>
<evidence type="ECO:0000256" key="5">
    <source>
        <dbReference type="ARBA" id="ARBA00023244"/>
    </source>
</evidence>
<accession>A0AAW6QBG2</accession>
<dbReference type="PANTHER" id="PTHR38042:SF1">
    <property type="entry name" value="UROPORPHYRINOGEN-III SYNTHASE, CHLOROPLASTIC"/>
    <property type="match status" value="1"/>
</dbReference>
<dbReference type="Proteomes" id="UP001216057">
    <property type="component" value="Unassembled WGS sequence"/>
</dbReference>
<evidence type="ECO:0000256" key="9">
    <source>
        <dbReference type="RuleBase" id="RU366031"/>
    </source>
</evidence>
<evidence type="ECO:0000256" key="7">
    <source>
        <dbReference type="ARBA" id="ARBA00040167"/>
    </source>
</evidence>
<evidence type="ECO:0000313" key="14">
    <source>
        <dbReference type="Proteomes" id="UP001216057"/>
    </source>
</evidence>
<dbReference type="RefSeq" id="WP_202936643.1">
    <property type="nucleotide sequence ID" value="NZ_JARQTO010000008.1"/>
</dbReference>
<dbReference type="GeneID" id="93226931"/>
<dbReference type="PANTHER" id="PTHR38042">
    <property type="entry name" value="UROPORPHYRINOGEN-III SYNTHASE, CHLOROPLASTIC"/>
    <property type="match status" value="1"/>
</dbReference>
<dbReference type="GO" id="GO:0006782">
    <property type="term" value="P:protoporphyrinogen IX biosynthetic process"/>
    <property type="evidence" value="ECO:0007669"/>
    <property type="project" value="UniProtKB-UniRule"/>
</dbReference>
<name>A0AAW6QBG2_9PAST</name>
<comment type="pathway">
    <text evidence="1 9">Porphyrin-containing compound metabolism; protoporphyrin-IX biosynthesis; coproporphyrinogen-III from 5-aminolevulinate: step 3/4.</text>
</comment>
<sequence>MAVLVTRPDTRGEQLTEALNKAGVAALHMPLFRISAGRELNELPNKLTQLKAGDFVFAVSPNAVEFAAETLRNTGFRWRQDLTYFAVGQSSAEYFCEQSEQAVHYPYAHENSEGLLALPQMRQLTGKTVLILRGNGGRELFPAQAAIRGAQVEIVECYQRVPVEYDPIEQTNLCQRSGINTIIATSGDILTRLTDFVPAGERDWLTQCRLVTSSWRVAKSAERAGWQKRQILIAPKADNATLVKMLAELAEK</sequence>
<evidence type="ECO:0000259" key="10">
    <source>
        <dbReference type="Pfam" id="PF02602"/>
    </source>
</evidence>
<dbReference type="EMBL" id="JARQTX010000013">
    <property type="protein sequence ID" value="MDG2946801.1"/>
    <property type="molecule type" value="Genomic_DNA"/>
</dbReference>
<proteinExistence type="inferred from homology"/>
<dbReference type="AlphaFoldDB" id="A0AAW6QBG2"/>
<feature type="domain" description="Tetrapyrrole biosynthesis uroporphyrinogen III synthase" evidence="10">
    <location>
        <begin position="14"/>
        <end position="243"/>
    </location>
</feature>
<dbReference type="GO" id="GO:0006780">
    <property type="term" value="P:uroporphyrinogen III biosynthetic process"/>
    <property type="evidence" value="ECO:0007669"/>
    <property type="project" value="UniProtKB-UniRule"/>
</dbReference>
<keyword evidence="14" id="KW-1185">Reference proteome</keyword>
<keyword evidence="4 9" id="KW-0456">Lyase</keyword>
<evidence type="ECO:0000313" key="11">
    <source>
        <dbReference type="EMBL" id="MDG2946801.1"/>
    </source>
</evidence>
<keyword evidence="5 9" id="KW-0627">Porphyrin biosynthesis</keyword>